<organism evidence="4 5">
    <name type="scientific">Sediminicoccus rosea</name>
    <dbReference type="NCBI Taxonomy" id="1225128"/>
    <lineage>
        <taxon>Bacteria</taxon>
        <taxon>Pseudomonadati</taxon>
        <taxon>Pseudomonadota</taxon>
        <taxon>Alphaproteobacteria</taxon>
        <taxon>Acetobacterales</taxon>
        <taxon>Roseomonadaceae</taxon>
        <taxon>Sediminicoccus</taxon>
    </lineage>
</organism>
<feature type="chain" id="PRO_5045545162" evidence="2">
    <location>
        <begin position="23"/>
        <end position="135"/>
    </location>
</feature>
<dbReference type="Gene3D" id="3.30.1330.60">
    <property type="entry name" value="OmpA-like domain"/>
    <property type="match status" value="1"/>
</dbReference>
<evidence type="ECO:0000259" key="3">
    <source>
        <dbReference type="PROSITE" id="PS51123"/>
    </source>
</evidence>
<evidence type="ECO:0000313" key="5">
    <source>
        <dbReference type="Proteomes" id="UP001305521"/>
    </source>
</evidence>
<feature type="domain" description="OmpA-like" evidence="3">
    <location>
        <begin position="36"/>
        <end position="135"/>
    </location>
</feature>
<keyword evidence="5" id="KW-1185">Reference proteome</keyword>
<dbReference type="InterPro" id="IPR006665">
    <property type="entry name" value="OmpA-like"/>
</dbReference>
<gene>
    <name evidence="4" type="ORF">R9Z33_06490</name>
</gene>
<evidence type="ECO:0000313" key="4">
    <source>
        <dbReference type="EMBL" id="WPB86519.1"/>
    </source>
</evidence>
<dbReference type="PROSITE" id="PS51123">
    <property type="entry name" value="OMPA_2"/>
    <property type="match status" value="1"/>
</dbReference>
<keyword evidence="2" id="KW-0732">Signal</keyword>
<feature type="signal peptide" evidence="2">
    <location>
        <begin position="1"/>
        <end position="22"/>
    </location>
</feature>
<dbReference type="RefSeq" id="WP_318650492.1">
    <property type="nucleotide sequence ID" value="NZ_CP137852.1"/>
</dbReference>
<accession>A0ABZ0PLA3</accession>
<dbReference type="InterPro" id="IPR036737">
    <property type="entry name" value="OmpA-like_sf"/>
</dbReference>
<dbReference type="Proteomes" id="UP001305521">
    <property type="component" value="Chromosome"/>
</dbReference>
<evidence type="ECO:0000256" key="1">
    <source>
        <dbReference type="PROSITE-ProRule" id="PRU00473"/>
    </source>
</evidence>
<name>A0ABZ0PLA3_9PROT</name>
<reference evidence="4 5" key="1">
    <citation type="submission" date="2023-11" db="EMBL/GenBank/DDBJ databases">
        <title>Arctic aerobic anoxygenic photoheterotroph Sediminicoccus rosea KRV36 adapts its photosynthesis to long days of polar summer.</title>
        <authorList>
            <person name="Tomasch J."/>
            <person name="Kopejtka K."/>
            <person name="Bily T."/>
            <person name="Gardiner A.T."/>
            <person name="Gardian Z."/>
            <person name="Shivaramu S."/>
            <person name="Koblizek M."/>
            <person name="Engelhardt F."/>
            <person name="Kaftan D."/>
        </authorList>
    </citation>
    <scope>NUCLEOTIDE SEQUENCE [LARGE SCALE GENOMIC DNA]</scope>
    <source>
        <strain evidence="4 5">R-30</strain>
    </source>
</reference>
<dbReference type="EMBL" id="CP137852">
    <property type="protein sequence ID" value="WPB86519.1"/>
    <property type="molecule type" value="Genomic_DNA"/>
</dbReference>
<dbReference type="SUPFAM" id="SSF103088">
    <property type="entry name" value="OmpA-like"/>
    <property type="match status" value="1"/>
</dbReference>
<keyword evidence="1" id="KW-0472">Membrane</keyword>
<proteinExistence type="predicted"/>
<protein>
    <submittedName>
        <fullName evidence="4">OmpA family protein</fullName>
    </submittedName>
</protein>
<dbReference type="Pfam" id="PF00691">
    <property type="entry name" value="OmpA"/>
    <property type="match status" value="1"/>
</dbReference>
<evidence type="ECO:0000256" key="2">
    <source>
        <dbReference type="SAM" id="SignalP"/>
    </source>
</evidence>
<sequence length="135" mass="13932">MSRSILAGALGVTILFSLAAWAQERRPGSPAPGEVRPAAASRVAASVRFAPGSSSLDEAGQASLAPILARLLAEPRSVATIITHAAGMDFSVARARAMAVRRALTGRGIPGRRIRIVNAGMSRGAEPGVVLVRVR</sequence>